<evidence type="ECO:0000256" key="3">
    <source>
        <dbReference type="ARBA" id="ARBA00022679"/>
    </source>
</evidence>
<sequence length="401" mass="42181">MRVLMVVTPVSSHLQPLVPLAWALAGAGHEVMCAGEPGAVEAARAAGLHTLAIEAEPLPADAPPPAPARRPTGGEPAAVWEPDWEALAVRWRARVGRVLDGYLRFAREWRPHLVLSDPVEFCGPIVAGALGVPSVVHRWGTDVLTTLARGPARAALRSVCERAGIPGGLLPDPDLLLDPCPPLLRHPRAAPARPVRFVPYNGPGSYPSWGPLRSPEQRTICVSFSAQTIERSGMATLAATAGAFEGLEGVRGVFTLSRARAEELGALPANVRVIEPTPLSQLLRRCTALIHHGGSGTGLTALHYGLPQLVLAPPLPSLGVYAERIAACGAGRSLDPAEQRDPEAIRTALRELLDDRSYGAAAGRAREEMAAMPAPAEVVAELEELAGPRIGVSRVAGSRAA</sequence>
<evidence type="ECO:0000259" key="6">
    <source>
        <dbReference type="Pfam" id="PF21036"/>
    </source>
</evidence>
<protein>
    <submittedName>
        <fullName evidence="7">Nucleotide disphospho-sugar-binding domain-containing protein</fullName>
    </submittedName>
</protein>
<name>A0ABW8LLI8_9ACTN</name>
<organism evidence="7 8">
    <name type="scientific">Streptomyces milbemycinicus</name>
    <dbReference type="NCBI Taxonomy" id="476552"/>
    <lineage>
        <taxon>Bacteria</taxon>
        <taxon>Bacillati</taxon>
        <taxon>Actinomycetota</taxon>
        <taxon>Actinomycetes</taxon>
        <taxon>Kitasatosporales</taxon>
        <taxon>Streptomycetaceae</taxon>
        <taxon>Streptomyces</taxon>
    </lineage>
</organism>
<dbReference type="InterPro" id="IPR002213">
    <property type="entry name" value="UDP_glucos_trans"/>
</dbReference>
<evidence type="ECO:0000256" key="2">
    <source>
        <dbReference type="ARBA" id="ARBA00022676"/>
    </source>
</evidence>
<dbReference type="PANTHER" id="PTHR48050:SF13">
    <property type="entry name" value="STEROL 3-BETA-GLUCOSYLTRANSFERASE UGT80A2"/>
    <property type="match status" value="1"/>
</dbReference>
<dbReference type="EMBL" id="JBJDQH010000005">
    <property type="protein sequence ID" value="MFK4266795.1"/>
    <property type="molecule type" value="Genomic_DNA"/>
</dbReference>
<gene>
    <name evidence="7" type="ORF">ACI2L5_17905</name>
</gene>
<dbReference type="Pfam" id="PF06722">
    <property type="entry name" value="EryCIII-like_C"/>
    <property type="match status" value="1"/>
</dbReference>
<dbReference type="Pfam" id="PF21036">
    <property type="entry name" value="EryCIII-like_N"/>
    <property type="match status" value="1"/>
</dbReference>
<evidence type="ECO:0000313" key="8">
    <source>
        <dbReference type="Proteomes" id="UP001620295"/>
    </source>
</evidence>
<comment type="caution">
    <text evidence="7">The sequence shown here is derived from an EMBL/GenBank/DDBJ whole genome shotgun (WGS) entry which is preliminary data.</text>
</comment>
<keyword evidence="3" id="KW-0808">Transferase</keyword>
<feature type="domain" description="Erythromycin biosynthesis protein CIII-like C-terminal" evidence="5">
    <location>
        <begin position="253"/>
        <end position="385"/>
    </location>
</feature>
<dbReference type="Gene3D" id="3.40.50.2000">
    <property type="entry name" value="Glycogen Phosphorylase B"/>
    <property type="match status" value="2"/>
</dbReference>
<dbReference type="CDD" id="cd03784">
    <property type="entry name" value="GT1_Gtf-like"/>
    <property type="match status" value="1"/>
</dbReference>
<feature type="domain" description="Erythromycin biosynthesis protein CIII-like N-terminal" evidence="6">
    <location>
        <begin position="22"/>
        <end position="223"/>
    </location>
</feature>
<evidence type="ECO:0000256" key="4">
    <source>
        <dbReference type="SAM" id="MobiDB-lite"/>
    </source>
</evidence>
<keyword evidence="8" id="KW-1185">Reference proteome</keyword>
<evidence type="ECO:0000259" key="5">
    <source>
        <dbReference type="Pfam" id="PF06722"/>
    </source>
</evidence>
<comment type="similarity">
    <text evidence="1">Belongs to the glycosyltransferase 28 family.</text>
</comment>
<dbReference type="Proteomes" id="UP001620295">
    <property type="component" value="Unassembled WGS sequence"/>
</dbReference>
<accession>A0ABW8LLI8</accession>
<evidence type="ECO:0000256" key="1">
    <source>
        <dbReference type="ARBA" id="ARBA00006962"/>
    </source>
</evidence>
<dbReference type="InterPro" id="IPR010610">
    <property type="entry name" value="EryCIII-like_C"/>
</dbReference>
<keyword evidence="2" id="KW-0328">Glycosyltransferase</keyword>
<evidence type="ECO:0000313" key="7">
    <source>
        <dbReference type="EMBL" id="MFK4266795.1"/>
    </source>
</evidence>
<proteinExistence type="inferred from homology"/>
<dbReference type="PANTHER" id="PTHR48050">
    <property type="entry name" value="STEROL 3-BETA-GLUCOSYLTRANSFERASE"/>
    <property type="match status" value="1"/>
</dbReference>
<dbReference type="InterPro" id="IPR048284">
    <property type="entry name" value="EryCIII-like_N"/>
</dbReference>
<dbReference type="RefSeq" id="WP_358635550.1">
    <property type="nucleotide sequence ID" value="NZ_JBFACG010000009.1"/>
</dbReference>
<dbReference type="SUPFAM" id="SSF53756">
    <property type="entry name" value="UDP-Glycosyltransferase/glycogen phosphorylase"/>
    <property type="match status" value="1"/>
</dbReference>
<feature type="region of interest" description="Disordered" evidence="4">
    <location>
        <begin position="57"/>
        <end position="77"/>
    </location>
</feature>
<dbReference type="InterPro" id="IPR050426">
    <property type="entry name" value="Glycosyltransferase_28"/>
</dbReference>
<reference evidence="7 8" key="1">
    <citation type="submission" date="2024-11" db="EMBL/GenBank/DDBJ databases">
        <title>The Natural Products Discovery Center: Release of the First 8490 Sequenced Strains for Exploring Actinobacteria Biosynthetic Diversity.</title>
        <authorList>
            <person name="Kalkreuter E."/>
            <person name="Kautsar S.A."/>
            <person name="Yang D."/>
            <person name="Bader C.D."/>
            <person name="Teijaro C.N."/>
            <person name="Fluegel L."/>
            <person name="Davis C.M."/>
            <person name="Simpson J.R."/>
            <person name="Lauterbach L."/>
            <person name="Steele A.D."/>
            <person name="Gui C."/>
            <person name="Meng S."/>
            <person name="Li G."/>
            <person name="Viehrig K."/>
            <person name="Ye F."/>
            <person name="Su P."/>
            <person name="Kiefer A.F."/>
            <person name="Nichols A."/>
            <person name="Cepeda A.J."/>
            <person name="Yan W."/>
            <person name="Fan B."/>
            <person name="Jiang Y."/>
            <person name="Adhikari A."/>
            <person name="Zheng C.-J."/>
            <person name="Schuster L."/>
            <person name="Cowan T.M."/>
            <person name="Smanski M.J."/>
            <person name="Chevrette M.G."/>
            <person name="De Carvalho L.P.S."/>
            <person name="Shen B."/>
        </authorList>
    </citation>
    <scope>NUCLEOTIDE SEQUENCE [LARGE SCALE GENOMIC DNA]</scope>
    <source>
        <strain evidence="7 8">NPDC020863</strain>
    </source>
</reference>